<dbReference type="GO" id="GO:0008076">
    <property type="term" value="C:voltage-gated potassium channel complex"/>
    <property type="evidence" value="ECO:0007669"/>
    <property type="project" value="TreeGrafter"/>
</dbReference>
<dbReference type="PANTHER" id="PTHR47735">
    <property type="entry name" value="POTASSIUM VOLTAGE-GATED CHANNEL SUBFAMILY KQT MEMBER 4"/>
    <property type="match status" value="1"/>
</dbReference>
<evidence type="ECO:0000256" key="2">
    <source>
        <dbReference type="ARBA" id="ARBA00022448"/>
    </source>
</evidence>
<dbReference type="PANTHER" id="PTHR47735:SF8">
    <property type="entry name" value="POTASSIUM VOLTAGE-GATED CHANNEL SUBFAMILY KQT MEMBER 5"/>
    <property type="match status" value="1"/>
</dbReference>
<proteinExistence type="predicted"/>
<evidence type="ECO:0000256" key="11">
    <source>
        <dbReference type="SAM" id="MobiDB-lite"/>
    </source>
</evidence>
<evidence type="ECO:0000256" key="1">
    <source>
        <dbReference type="ARBA" id="ARBA00004651"/>
    </source>
</evidence>
<evidence type="ECO:0000256" key="8">
    <source>
        <dbReference type="ARBA" id="ARBA00023065"/>
    </source>
</evidence>
<dbReference type="GO" id="GO:0005249">
    <property type="term" value="F:voltage-gated potassium channel activity"/>
    <property type="evidence" value="ECO:0007669"/>
    <property type="project" value="InterPro"/>
</dbReference>
<feature type="compositionally biased region" description="Low complexity" evidence="11">
    <location>
        <begin position="496"/>
        <end position="505"/>
    </location>
</feature>
<evidence type="ECO:0000256" key="6">
    <source>
        <dbReference type="ARBA" id="ARBA00022882"/>
    </source>
</evidence>
<comment type="catalytic activity">
    <reaction evidence="10">
        <text>K(+)(in) = K(+)(out)</text>
        <dbReference type="Rhea" id="RHEA:29463"/>
        <dbReference type="ChEBI" id="CHEBI:29103"/>
    </reaction>
</comment>
<gene>
    <name evidence="13" type="ORF">COCON_G00222450</name>
</gene>
<dbReference type="Proteomes" id="UP001152803">
    <property type="component" value="Unassembled WGS sequence"/>
</dbReference>
<feature type="region of interest" description="Disordered" evidence="11">
    <location>
        <begin position="479"/>
        <end position="521"/>
    </location>
</feature>
<sequence length="577" mass="61498">MASPRGQSIKSRQTSVSDRRSPGADIATEGSSPAKVQKSWSFNDRTRFRPSLRLKSQSRAPPEDATLGADDAFDEKGCHCDVSVEDLTPALKTVIRAVRIMKFHVAKKKFKETLRPYDVKDVIEQYSAGHLDMLCRIKSLQTRLDTIVGPQQTFSSRAKTFSSPSLHLYYSHNKRKASNPGPEASVGPQPSLRSRAKNFSSPSLHLYYSQTKRKASNPGVDQILGKGQISVDRKVRDKVHPEGDALEDMSMLGRVCKVERQVQSIESKLDSLLDIYRQVLRKGSSAALPLFELDQTSDYQSTCSTQLSGGSVSRSTSANLPRGLQLALAPNDLGLGNPPSCSPYSPSARPPSPERASANSPPPILTPNSLSRGQYPDLARPSLSGPAMLQLPSMPQPPGPPICVFPIATPESSPVGTDACHTQGGDVLQRTRPSAKEEGSWRRHMSLEMDPLASLSSAPPAHLALGDHGLGKALSVQDLLQPGADPGPGPGPGPGLSPSSSSSSGPDPPGDWGETELFISDKDLDARAEGFSFLPRPSAEATFPAALLRTGGGGAAGSPCKAAGSSESLSMPHVRLK</sequence>
<protein>
    <recommendedName>
        <fullName evidence="12">Potassium channel voltage dependent KCNQ C-terminal domain-containing protein</fullName>
    </recommendedName>
</protein>
<feature type="region of interest" description="Disordered" evidence="11">
    <location>
        <begin position="414"/>
        <end position="442"/>
    </location>
</feature>
<feature type="domain" description="Potassium channel voltage dependent KCNQ C-terminal" evidence="12">
    <location>
        <begin position="219"/>
        <end position="283"/>
    </location>
</feature>
<feature type="compositionally biased region" description="Polar residues" evidence="11">
    <location>
        <begin position="1"/>
        <end position="16"/>
    </location>
</feature>
<keyword evidence="7" id="KW-0630">Potassium</keyword>
<feature type="region of interest" description="Disordered" evidence="11">
    <location>
        <begin position="173"/>
        <end position="196"/>
    </location>
</feature>
<evidence type="ECO:0000256" key="10">
    <source>
        <dbReference type="ARBA" id="ARBA00034430"/>
    </source>
</evidence>
<dbReference type="InterPro" id="IPR013821">
    <property type="entry name" value="K_chnl_volt-dep_KCNQ_C"/>
</dbReference>
<evidence type="ECO:0000256" key="7">
    <source>
        <dbReference type="ARBA" id="ARBA00022958"/>
    </source>
</evidence>
<keyword evidence="2" id="KW-0813">Transport</keyword>
<feature type="region of interest" description="Disordered" evidence="11">
    <location>
        <begin position="1"/>
        <end position="70"/>
    </location>
</feature>
<keyword evidence="9" id="KW-0407">Ion channel</keyword>
<organism evidence="13 14">
    <name type="scientific">Conger conger</name>
    <name type="common">Conger eel</name>
    <name type="synonym">Muraena conger</name>
    <dbReference type="NCBI Taxonomy" id="82655"/>
    <lineage>
        <taxon>Eukaryota</taxon>
        <taxon>Metazoa</taxon>
        <taxon>Chordata</taxon>
        <taxon>Craniata</taxon>
        <taxon>Vertebrata</taxon>
        <taxon>Euteleostomi</taxon>
        <taxon>Actinopterygii</taxon>
        <taxon>Neopterygii</taxon>
        <taxon>Teleostei</taxon>
        <taxon>Anguilliformes</taxon>
        <taxon>Congridae</taxon>
        <taxon>Conger</taxon>
    </lineage>
</organism>
<dbReference type="AlphaFoldDB" id="A0A9Q1HN58"/>
<evidence type="ECO:0000256" key="3">
    <source>
        <dbReference type="ARBA" id="ARBA00022475"/>
    </source>
</evidence>
<feature type="region of interest" description="Disordered" evidence="11">
    <location>
        <begin position="551"/>
        <end position="577"/>
    </location>
</feature>
<evidence type="ECO:0000313" key="13">
    <source>
        <dbReference type="EMBL" id="KAJ8250323.1"/>
    </source>
</evidence>
<dbReference type="Gene3D" id="6.10.140.1910">
    <property type="match status" value="1"/>
</dbReference>
<keyword evidence="3" id="KW-0472">Membrane</keyword>
<evidence type="ECO:0000256" key="9">
    <source>
        <dbReference type="ARBA" id="ARBA00023303"/>
    </source>
</evidence>
<comment type="subcellular location">
    <subcellularLocation>
        <location evidence="1">Cell membrane</location>
        <topology evidence="1">Multi-pass membrane protein</topology>
    </subcellularLocation>
</comment>
<dbReference type="OrthoDB" id="8879391at2759"/>
<keyword evidence="14" id="KW-1185">Reference proteome</keyword>
<keyword evidence="6" id="KW-0851">Voltage-gated channel</keyword>
<dbReference type="Pfam" id="PF03520">
    <property type="entry name" value="KCNQ_channel"/>
    <property type="match status" value="2"/>
</dbReference>
<feature type="region of interest" description="Disordered" evidence="11">
    <location>
        <begin position="329"/>
        <end position="395"/>
    </location>
</feature>
<comment type="caution">
    <text evidence="13">The sequence shown here is derived from an EMBL/GenBank/DDBJ whole genome shotgun (WGS) entry which is preliminary data.</text>
</comment>
<keyword evidence="3" id="KW-1003">Cell membrane</keyword>
<evidence type="ECO:0000256" key="4">
    <source>
        <dbReference type="ARBA" id="ARBA00022538"/>
    </source>
</evidence>
<keyword evidence="4" id="KW-0633">Potassium transport</keyword>
<keyword evidence="5" id="KW-0631">Potassium channel</keyword>
<dbReference type="EMBL" id="JAFJMO010000018">
    <property type="protein sequence ID" value="KAJ8250323.1"/>
    <property type="molecule type" value="Genomic_DNA"/>
</dbReference>
<feature type="domain" description="Potassium channel voltage dependent KCNQ C-terminal" evidence="12">
    <location>
        <begin position="21"/>
        <end position="159"/>
    </location>
</feature>
<reference evidence="13" key="1">
    <citation type="journal article" date="2023" name="Science">
        <title>Genome structures resolve the early diversification of teleost fishes.</title>
        <authorList>
            <person name="Parey E."/>
            <person name="Louis A."/>
            <person name="Montfort J."/>
            <person name="Bouchez O."/>
            <person name="Roques C."/>
            <person name="Iampietro C."/>
            <person name="Lluch J."/>
            <person name="Castinel A."/>
            <person name="Donnadieu C."/>
            <person name="Desvignes T."/>
            <person name="Floi Bucao C."/>
            <person name="Jouanno E."/>
            <person name="Wen M."/>
            <person name="Mejri S."/>
            <person name="Dirks R."/>
            <person name="Jansen H."/>
            <person name="Henkel C."/>
            <person name="Chen W.J."/>
            <person name="Zahm M."/>
            <person name="Cabau C."/>
            <person name="Klopp C."/>
            <person name="Thompson A.W."/>
            <person name="Robinson-Rechavi M."/>
            <person name="Braasch I."/>
            <person name="Lecointre G."/>
            <person name="Bobe J."/>
            <person name="Postlethwait J.H."/>
            <person name="Berthelot C."/>
            <person name="Roest Crollius H."/>
            <person name="Guiguen Y."/>
        </authorList>
    </citation>
    <scope>NUCLEOTIDE SEQUENCE</scope>
    <source>
        <strain evidence="13">Concon-B</strain>
    </source>
</reference>
<evidence type="ECO:0000313" key="14">
    <source>
        <dbReference type="Proteomes" id="UP001152803"/>
    </source>
</evidence>
<keyword evidence="8" id="KW-0406">Ion transport</keyword>
<dbReference type="InterPro" id="IPR003937">
    <property type="entry name" value="K_chnl_volt-dep_KCNQ"/>
</dbReference>
<name>A0A9Q1HN58_CONCO</name>
<evidence type="ECO:0000256" key="5">
    <source>
        <dbReference type="ARBA" id="ARBA00022826"/>
    </source>
</evidence>
<feature type="compositionally biased region" description="Low complexity" evidence="11">
    <location>
        <begin position="338"/>
        <end position="347"/>
    </location>
</feature>
<accession>A0A9Q1HN58</accession>
<feature type="compositionally biased region" description="Pro residues" evidence="11">
    <location>
        <begin position="485"/>
        <end position="495"/>
    </location>
</feature>
<evidence type="ECO:0000259" key="12">
    <source>
        <dbReference type="Pfam" id="PF03520"/>
    </source>
</evidence>